<sequence length="247" mass="25609">MRKLTMIAALAATTAIASPALAGSSDGKIQVKVLATGVLPDGGISSVKAIHLNPTSGGGEVAAAALVPGFGDVVASLANPDTKANNNVVPTLAIEYFFNKTFSAETICCFTEHHVNGTKGAAGTNLVNHVLILPATLTLKAHLDTGTPIKPYVGAGPALFLVFGEKPGDTAKALDIKKVKMSNEVGFALQGGVDIAVNDKGMGISLDAKRYFIKPTASFYDSDGTLQLKTKHDLNPWVLSAGVTYRF</sequence>
<dbReference type="RefSeq" id="WP_189619540.1">
    <property type="nucleotide sequence ID" value="NZ_JAYROP010000007.1"/>
</dbReference>
<protein>
    <submittedName>
        <fullName evidence="3">Outer membrane protein</fullName>
    </submittedName>
</protein>
<feature type="signal peptide" evidence="2">
    <location>
        <begin position="1"/>
        <end position="22"/>
    </location>
</feature>
<gene>
    <name evidence="3" type="ORF">GCM10011614_05530</name>
</gene>
<evidence type="ECO:0000256" key="2">
    <source>
        <dbReference type="SAM" id="SignalP"/>
    </source>
</evidence>
<evidence type="ECO:0000313" key="3">
    <source>
        <dbReference type="EMBL" id="GGY93464.1"/>
    </source>
</evidence>
<dbReference type="Proteomes" id="UP000648075">
    <property type="component" value="Unassembled WGS sequence"/>
</dbReference>
<proteinExistence type="inferred from homology"/>
<dbReference type="PANTHER" id="PTHR36920:SF1">
    <property type="entry name" value="OUTER MEMBRANE PROTEIN W"/>
    <property type="match status" value="1"/>
</dbReference>
<dbReference type="GO" id="GO:0055085">
    <property type="term" value="P:transmembrane transport"/>
    <property type="evidence" value="ECO:0007669"/>
    <property type="project" value="TreeGrafter"/>
</dbReference>
<comment type="similarity">
    <text evidence="1">Belongs to the OmpW/AlkL family.</text>
</comment>
<dbReference type="PANTHER" id="PTHR36920">
    <property type="match status" value="1"/>
</dbReference>
<dbReference type="InterPro" id="IPR011250">
    <property type="entry name" value="OMP/PagP_B-barrel"/>
</dbReference>
<evidence type="ECO:0000256" key="1">
    <source>
        <dbReference type="ARBA" id="ARBA00009330"/>
    </source>
</evidence>
<dbReference type="SUPFAM" id="SSF56925">
    <property type="entry name" value="OMPA-like"/>
    <property type="match status" value="1"/>
</dbReference>
<dbReference type="Pfam" id="PF03922">
    <property type="entry name" value="OmpW"/>
    <property type="match status" value="1"/>
</dbReference>
<dbReference type="EMBL" id="BMZA01000001">
    <property type="protein sequence ID" value="GGY93464.1"/>
    <property type="molecule type" value="Genomic_DNA"/>
</dbReference>
<dbReference type="InterPro" id="IPR005618">
    <property type="entry name" value="OMPW"/>
</dbReference>
<comment type="caution">
    <text evidence="3">The sequence shown here is derived from an EMBL/GenBank/DDBJ whole genome shotgun (WGS) entry which is preliminary data.</text>
</comment>
<accession>A0A918P9A1</accession>
<name>A0A918P9A1_9SPHN</name>
<keyword evidence="2" id="KW-0732">Signal</keyword>
<dbReference type="Gene3D" id="2.40.160.20">
    <property type="match status" value="1"/>
</dbReference>
<feature type="chain" id="PRO_5037204750" evidence="2">
    <location>
        <begin position="23"/>
        <end position="247"/>
    </location>
</feature>
<organism evidence="3 4">
    <name type="scientific">Novosphingobium colocasiae</name>
    <dbReference type="NCBI Taxonomy" id="1256513"/>
    <lineage>
        <taxon>Bacteria</taxon>
        <taxon>Pseudomonadati</taxon>
        <taxon>Pseudomonadota</taxon>
        <taxon>Alphaproteobacteria</taxon>
        <taxon>Sphingomonadales</taxon>
        <taxon>Sphingomonadaceae</taxon>
        <taxon>Novosphingobium</taxon>
    </lineage>
</organism>
<dbReference type="GO" id="GO:0019867">
    <property type="term" value="C:outer membrane"/>
    <property type="evidence" value="ECO:0007669"/>
    <property type="project" value="InterPro"/>
</dbReference>
<dbReference type="AlphaFoldDB" id="A0A918P9A1"/>
<reference evidence="3" key="1">
    <citation type="journal article" date="2014" name="Int. J. Syst. Evol. Microbiol.">
        <title>Complete genome sequence of Corynebacterium casei LMG S-19264T (=DSM 44701T), isolated from a smear-ripened cheese.</title>
        <authorList>
            <consortium name="US DOE Joint Genome Institute (JGI-PGF)"/>
            <person name="Walter F."/>
            <person name="Albersmeier A."/>
            <person name="Kalinowski J."/>
            <person name="Ruckert C."/>
        </authorList>
    </citation>
    <scope>NUCLEOTIDE SEQUENCE</scope>
    <source>
        <strain evidence="3">KCTC 32255</strain>
    </source>
</reference>
<keyword evidence="4" id="KW-1185">Reference proteome</keyword>
<evidence type="ECO:0000313" key="4">
    <source>
        <dbReference type="Proteomes" id="UP000648075"/>
    </source>
</evidence>
<reference evidence="3" key="2">
    <citation type="submission" date="2020-09" db="EMBL/GenBank/DDBJ databases">
        <authorList>
            <person name="Sun Q."/>
            <person name="Kim S."/>
        </authorList>
    </citation>
    <scope>NUCLEOTIDE SEQUENCE</scope>
    <source>
        <strain evidence="3">KCTC 32255</strain>
    </source>
</reference>